<evidence type="ECO:0000256" key="1">
    <source>
        <dbReference type="ARBA" id="ARBA00004651"/>
    </source>
</evidence>
<dbReference type="EMBL" id="QOCE01000037">
    <property type="protein sequence ID" value="RBW53336.1"/>
    <property type="molecule type" value="Genomic_DNA"/>
</dbReference>
<comment type="subcellular location">
    <subcellularLocation>
        <location evidence="1">Cell membrane</location>
        <topology evidence="1">Multi-pass membrane protein</topology>
    </subcellularLocation>
</comment>
<feature type="domain" description="Mechanosensitive ion channel MscS" evidence="8">
    <location>
        <begin position="191"/>
        <end position="258"/>
    </location>
</feature>
<evidence type="ECO:0000256" key="7">
    <source>
        <dbReference type="SAM" id="Phobius"/>
    </source>
</evidence>
<evidence type="ECO:0000256" key="2">
    <source>
        <dbReference type="ARBA" id="ARBA00008017"/>
    </source>
</evidence>
<reference evidence="10 11" key="1">
    <citation type="submission" date="2018-07" db="EMBL/GenBank/DDBJ databases">
        <title>Modular assembly of carbohydrate-degrading microbial communities in the ocean.</title>
        <authorList>
            <person name="Enke T.N."/>
            <person name="Datta M.S."/>
            <person name="Schwartzman J.A."/>
            <person name="Cermak N."/>
            <person name="Schmitz D.A."/>
            <person name="Barrere J."/>
            <person name="Cordero O.X."/>
        </authorList>
    </citation>
    <scope>NUCLEOTIDE SEQUENCE [LARGE SCALE GENOMIC DNA]</scope>
    <source>
        <strain evidence="10 11">C3M10</strain>
    </source>
</reference>
<dbReference type="AlphaFoldDB" id="A0A366WV14"/>
<organism evidence="10 11">
    <name type="scientific">Phaeobacter gallaeciensis</name>
    <dbReference type="NCBI Taxonomy" id="60890"/>
    <lineage>
        <taxon>Bacteria</taxon>
        <taxon>Pseudomonadati</taxon>
        <taxon>Pseudomonadota</taxon>
        <taxon>Alphaproteobacteria</taxon>
        <taxon>Rhodobacterales</taxon>
        <taxon>Roseobacteraceae</taxon>
        <taxon>Phaeobacter</taxon>
    </lineage>
</organism>
<name>A0A366WV14_9RHOB</name>
<dbReference type="PANTHER" id="PTHR30566:SF5">
    <property type="entry name" value="MECHANOSENSITIVE ION CHANNEL PROTEIN 1, MITOCHONDRIAL-RELATED"/>
    <property type="match status" value="1"/>
</dbReference>
<evidence type="ECO:0000259" key="9">
    <source>
        <dbReference type="Pfam" id="PF21082"/>
    </source>
</evidence>
<dbReference type="PANTHER" id="PTHR30566">
    <property type="entry name" value="YNAI-RELATED MECHANOSENSITIVE ION CHANNEL"/>
    <property type="match status" value="1"/>
</dbReference>
<evidence type="ECO:0008006" key="12">
    <source>
        <dbReference type="Google" id="ProtNLM"/>
    </source>
</evidence>
<feature type="transmembrane region" description="Helical" evidence="7">
    <location>
        <begin position="31"/>
        <end position="56"/>
    </location>
</feature>
<feature type="transmembrane region" description="Helical" evidence="7">
    <location>
        <begin position="173"/>
        <end position="193"/>
    </location>
</feature>
<dbReference type="GO" id="GO:0008381">
    <property type="term" value="F:mechanosensitive monoatomic ion channel activity"/>
    <property type="evidence" value="ECO:0007669"/>
    <property type="project" value="UniProtKB-ARBA"/>
</dbReference>
<evidence type="ECO:0000259" key="8">
    <source>
        <dbReference type="Pfam" id="PF00924"/>
    </source>
</evidence>
<evidence type="ECO:0000313" key="11">
    <source>
        <dbReference type="Proteomes" id="UP000252706"/>
    </source>
</evidence>
<keyword evidence="6 7" id="KW-0472">Membrane</keyword>
<proteinExistence type="inferred from homology"/>
<comment type="caution">
    <text evidence="10">The sequence shown here is derived from an EMBL/GenBank/DDBJ whole genome shotgun (WGS) entry which is preliminary data.</text>
</comment>
<evidence type="ECO:0000313" key="10">
    <source>
        <dbReference type="EMBL" id="RBW53336.1"/>
    </source>
</evidence>
<dbReference type="Gene3D" id="2.30.30.60">
    <property type="match status" value="1"/>
</dbReference>
<feature type="transmembrane region" description="Helical" evidence="7">
    <location>
        <begin position="108"/>
        <end position="129"/>
    </location>
</feature>
<keyword evidence="4 7" id="KW-0812">Transmembrane</keyword>
<dbReference type="Pfam" id="PF00924">
    <property type="entry name" value="MS_channel_2nd"/>
    <property type="match status" value="1"/>
</dbReference>
<dbReference type="SUPFAM" id="SSF82689">
    <property type="entry name" value="Mechanosensitive channel protein MscS (YggB), C-terminal domain"/>
    <property type="match status" value="1"/>
</dbReference>
<keyword evidence="3" id="KW-1003">Cell membrane</keyword>
<dbReference type="InterPro" id="IPR011066">
    <property type="entry name" value="MscS_channel_C_sf"/>
</dbReference>
<dbReference type="Gene3D" id="3.30.70.100">
    <property type="match status" value="1"/>
</dbReference>
<dbReference type="Gene3D" id="1.10.287.1260">
    <property type="match status" value="1"/>
</dbReference>
<dbReference type="InterPro" id="IPR010920">
    <property type="entry name" value="LSM_dom_sf"/>
</dbReference>
<gene>
    <name evidence="10" type="ORF">DS909_14495</name>
</gene>
<dbReference type="GO" id="GO:0005886">
    <property type="term" value="C:plasma membrane"/>
    <property type="evidence" value="ECO:0007669"/>
    <property type="project" value="UniProtKB-SubCell"/>
</dbReference>
<dbReference type="Proteomes" id="UP000252706">
    <property type="component" value="Unassembled WGS sequence"/>
</dbReference>
<dbReference type="InterPro" id="IPR023408">
    <property type="entry name" value="MscS_beta-dom_sf"/>
</dbReference>
<feature type="domain" description="Mechanosensitive ion channel MscS C-terminal" evidence="9">
    <location>
        <begin position="273"/>
        <end position="352"/>
    </location>
</feature>
<keyword evidence="5 7" id="KW-1133">Transmembrane helix</keyword>
<comment type="similarity">
    <text evidence="2">Belongs to the MscS (TC 1.A.23) family.</text>
</comment>
<accession>A0A366WV14</accession>
<sequence>MENSSGTISSFVTEVTNGFQSWMTSFTFEALFWPLAFVLLVFFFRRWFSALCLSAMRVLLKRFQVDLSDEVAQQFRTAAQILVVTFAVFAASESLVSDGVGKVFLDRVLASIATIAIFGAWFQLSGPFASLLRSENSQRIAVEADWIQRLTQFAILLFGLTSLLKVWQIDITGALTGVGVLGAGLAIATQDLIRNLVAGMTNISEKRFETGDAIQVEGQFVGTVKRIDLRSTLIVGFDQIPRYIPNSDLSNSIVLNYSARKHRRIMLKVPLVLSATQEQIETVRDALRNYCTTSGDFYLDEDAPNYVYVGDLGPSSVDILIYIWTNGPDYEEYLAVSERLTLAILKITRDANTALAYPTQTLKVDPTLDFESFKAKG</sequence>
<dbReference type="InterPro" id="IPR006685">
    <property type="entry name" value="MscS_channel_2nd"/>
</dbReference>
<dbReference type="Pfam" id="PF21082">
    <property type="entry name" value="MS_channel_3rd"/>
    <property type="match status" value="1"/>
</dbReference>
<protein>
    <recommendedName>
        <fullName evidence="12">Mechanosensitive ion channel family protein</fullName>
    </recommendedName>
</protein>
<evidence type="ECO:0000256" key="3">
    <source>
        <dbReference type="ARBA" id="ARBA00022475"/>
    </source>
</evidence>
<evidence type="ECO:0000256" key="6">
    <source>
        <dbReference type="ARBA" id="ARBA00023136"/>
    </source>
</evidence>
<dbReference type="InterPro" id="IPR049278">
    <property type="entry name" value="MS_channel_C"/>
</dbReference>
<dbReference type="SUPFAM" id="SSF50182">
    <property type="entry name" value="Sm-like ribonucleoproteins"/>
    <property type="match status" value="1"/>
</dbReference>
<evidence type="ECO:0000256" key="5">
    <source>
        <dbReference type="ARBA" id="ARBA00022989"/>
    </source>
</evidence>
<evidence type="ECO:0000256" key="4">
    <source>
        <dbReference type="ARBA" id="ARBA00022692"/>
    </source>
</evidence>